<comment type="caution">
    <text evidence="1">The sequence shown here is derived from an EMBL/GenBank/DDBJ whole genome shotgun (WGS) entry which is preliminary data.</text>
</comment>
<name>A0ABN9B118_9NEOB</name>
<gene>
    <name evidence="1" type="ORF">SPARVUS_LOCUS1800713</name>
</gene>
<proteinExistence type="predicted"/>
<protein>
    <submittedName>
        <fullName evidence="1">Uncharacterized protein</fullName>
    </submittedName>
</protein>
<accession>A0ABN9B118</accession>
<evidence type="ECO:0000313" key="2">
    <source>
        <dbReference type="Proteomes" id="UP001162483"/>
    </source>
</evidence>
<keyword evidence="2" id="KW-1185">Reference proteome</keyword>
<evidence type="ECO:0000313" key="1">
    <source>
        <dbReference type="EMBL" id="CAI9540732.1"/>
    </source>
</evidence>
<reference evidence="1" key="1">
    <citation type="submission" date="2023-05" db="EMBL/GenBank/DDBJ databases">
        <authorList>
            <person name="Stuckert A."/>
        </authorList>
    </citation>
    <scope>NUCLEOTIDE SEQUENCE</scope>
</reference>
<dbReference type="Proteomes" id="UP001162483">
    <property type="component" value="Unassembled WGS sequence"/>
</dbReference>
<feature type="non-terminal residue" evidence="1">
    <location>
        <position position="1"/>
    </location>
</feature>
<organism evidence="1 2">
    <name type="scientific">Staurois parvus</name>
    <dbReference type="NCBI Taxonomy" id="386267"/>
    <lineage>
        <taxon>Eukaryota</taxon>
        <taxon>Metazoa</taxon>
        <taxon>Chordata</taxon>
        <taxon>Craniata</taxon>
        <taxon>Vertebrata</taxon>
        <taxon>Euteleostomi</taxon>
        <taxon>Amphibia</taxon>
        <taxon>Batrachia</taxon>
        <taxon>Anura</taxon>
        <taxon>Neobatrachia</taxon>
        <taxon>Ranoidea</taxon>
        <taxon>Ranidae</taxon>
        <taxon>Staurois</taxon>
    </lineage>
</organism>
<dbReference type="EMBL" id="CATNWA010001610">
    <property type="protein sequence ID" value="CAI9540732.1"/>
    <property type="molecule type" value="Genomic_DNA"/>
</dbReference>
<feature type="non-terminal residue" evidence="1">
    <location>
        <position position="115"/>
    </location>
</feature>
<sequence>QCHPPVPISSATHLCHSAVPPVCPAVPPTSATHHCCPLVPPISAAYQCQLISATYQYRLSVPISAAYPCHLISAHQCCLSVPISTAYQRTSVKEKNYLFAKFHIRYKEKLFFQNV</sequence>